<gene>
    <name evidence="2" type="ORF">HCDG_04067</name>
</gene>
<evidence type="ECO:0000256" key="1">
    <source>
        <dbReference type="SAM" id="MobiDB-lite"/>
    </source>
</evidence>
<dbReference type="Proteomes" id="UP000002624">
    <property type="component" value="Unassembled WGS sequence"/>
</dbReference>
<evidence type="ECO:0000313" key="3">
    <source>
        <dbReference type="Proteomes" id="UP000002624"/>
    </source>
</evidence>
<name>C6HCY6_AJECH</name>
<protein>
    <submittedName>
        <fullName evidence="2">Uncharacterized protein</fullName>
    </submittedName>
</protein>
<accession>C6HCY6</accession>
<sequence>MPSPNGAGPPPSRTKASDNGILIPDPGCWSPKGVQEELQHGAKRSIHTHHTRCGMCDGRRRCDGGNNVGCTATTITIASTVLTPPSPRSPAVRLSEAQHRWHVAPTAQRQINRSALQISSVEGCPTGTSVNGMTIYLL</sequence>
<dbReference type="OMA" id="SIHTHHT"/>
<evidence type="ECO:0000313" key="2">
    <source>
        <dbReference type="EMBL" id="EER41420.1"/>
    </source>
</evidence>
<dbReference type="AlphaFoldDB" id="C6HCY6"/>
<proteinExistence type="predicted"/>
<dbReference type="HOGENOM" id="CLU_1854663_0_0_1"/>
<feature type="compositionally biased region" description="Pro residues" evidence="1">
    <location>
        <begin position="1"/>
        <end position="12"/>
    </location>
</feature>
<dbReference type="EMBL" id="GG692423">
    <property type="protein sequence ID" value="EER41420.1"/>
    <property type="molecule type" value="Genomic_DNA"/>
</dbReference>
<organism evidence="2 3">
    <name type="scientific">Ajellomyces capsulatus (strain H143)</name>
    <name type="common">Darling's disease fungus</name>
    <name type="synonym">Histoplasma capsulatum</name>
    <dbReference type="NCBI Taxonomy" id="544712"/>
    <lineage>
        <taxon>Eukaryota</taxon>
        <taxon>Fungi</taxon>
        <taxon>Dikarya</taxon>
        <taxon>Ascomycota</taxon>
        <taxon>Pezizomycotina</taxon>
        <taxon>Eurotiomycetes</taxon>
        <taxon>Eurotiomycetidae</taxon>
        <taxon>Onygenales</taxon>
        <taxon>Ajellomycetaceae</taxon>
        <taxon>Histoplasma</taxon>
    </lineage>
</organism>
<feature type="region of interest" description="Disordered" evidence="1">
    <location>
        <begin position="1"/>
        <end position="27"/>
    </location>
</feature>
<dbReference type="VEuPathDB" id="FungiDB:HCDG_04067"/>
<reference evidence="3" key="1">
    <citation type="submission" date="2009-05" db="EMBL/GenBank/DDBJ databases">
        <title>The genome sequence of Ajellomyces capsulatus strain H143.</title>
        <authorList>
            <person name="Champion M."/>
            <person name="Cuomo C.A."/>
            <person name="Ma L.-J."/>
            <person name="Henn M.R."/>
            <person name="Sil A."/>
            <person name="Goldman B."/>
            <person name="Young S.K."/>
            <person name="Kodira C.D."/>
            <person name="Zeng Q."/>
            <person name="Koehrsen M."/>
            <person name="Alvarado L."/>
            <person name="Berlin A.M."/>
            <person name="Borenstein D."/>
            <person name="Chen Z."/>
            <person name="Engels R."/>
            <person name="Freedman E."/>
            <person name="Gellesch M."/>
            <person name="Goldberg J."/>
            <person name="Griggs A."/>
            <person name="Gujja S."/>
            <person name="Heiman D.I."/>
            <person name="Hepburn T.A."/>
            <person name="Howarth C."/>
            <person name="Jen D."/>
            <person name="Larson L."/>
            <person name="Lewis B."/>
            <person name="Mehta T."/>
            <person name="Park D."/>
            <person name="Pearson M."/>
            <person name="Roberts A."/>
            <person name="Saif S."/>
            <person name="Shea T.D."/>
            <person name="Shenoy N."/>
            <person name="Sisk P."/>
            <person name="Stolte C."/>
            <person name="Sykes S."/>
            <person name="Walk T."/>
            <person name="White J."/>
            <person name="Yandava C."/>
            <person name="Klein B."/>
            <person name="McEwen J.G."/>
            <person name="Puccia R."/>
            <person name="Goldman G.H."/>
            <person name="Felipe M.S."/>
            <person name="Nino-Vega G."/>
            <person name="San-Blas G."/>
            <person name="Taylor J.W."/>
            <person name="Mendoza L."/>
            <person name="Galagan J.E."/>
            <person name="Nusbaum C."/>
            <person name="Birren B.W."/>
        </authorList>
    </citation>
    <scope>NUCLEOTIDE SEQUENCE [LARGE SCALE GENOMIC DNA]</scope>
    <source>
        <strain evidence="3">H143</strain>
    </source>
</reference>